<reference evidence="3" key="1">
    <citation type="journal article" date="2019" name="Int. J. Syst. Evol. Microbiol.">
        <title>The Global Catalogue of Microorganisms (GCM) 10K type strain sequencing project: providing services to taxonomists for standard genome sequencing and annotation.</title>
        <authorList>
            <consortium name="The Broad Institute Genomics Platform"/>
            <consortium name="The Broad Institute Genome Sequencing Center for Infectious Disease"/>
            <person name="Wu L."/>
            <person name="Ma J."/>
        </authorList>
    </citation>
    <scope>NUCLEOTIDE SEQUENCE [LARGE SCALE GENOMIC DNA]</scope>
    <source>
        <strain evidence="3">CGMCC 4.7289</strain>
    </source>
</reference>
<evidence type="ECO:0000313" key="3">
    <source>
        <dbReference type="Proteomes" id="UP001595816"/>
    </source>
</evidence>
<dbReference type="RefSeq" id="WP_253753551.1">
    <property type="nucleotide sequence ID" value="NZ_JAMZDZ010000001.1"/>
</dbReference>
<dbReference type="Proteomes" id="UP001595816">
    <property type="component" value="Unassembled WGS sequence"/>
</dbReference>
<evidence type="ECO:0000313" key="2">
    <source>
        <dbReference type="EMBL" id="MFC4132269.1"/>
    </source>
</evidence>
<evidence type="ECO:0000256" key="1">
    <source>
        <dbReference type="SAM" id="MobiDB-lite"/>
    </source>
</evidence>
<feature type="region of interest" description="Disordered" evidence="1">
    <location>
        <begin position="106"/>
        <end position="147"/>
    </location>
</feature>
<comment type="caution">
    <text evidence="2">The sequence shown here is derived from an EMBL/GenBank/DDBJ whole genome shotgun (WGS) entry which is preliminary data.</text>
</comment>
<gene>
    <name evidence="2" type="ORF">ACFOZ4_16815</name>
</gene>
<protein>
    <submittedName>
        <fullName evidence="2">Uncharacterized protein</fullName>
    </submittedName>
</protein>
<accession>A0ABV8LR83</accession>
<name>A0ABV8LR83_9ACTN</name>
<organism evidence="2 3">
    <name type="scientific">Hamadaea flava</name>
    <dbReference type="NCBI Taxonomy" id="1742688"/>
    <lineage>
        <taxon>Bacteria</taxon>
        <taxon>Bacillati</taxon>
        <taxon>Actinomycetota</taxon>
        <taxon>Actinomycetes</taxon>
        <taxon>Micromonosporales</taxon>
        <taxon>Micromonosporaceae</taxon>
        <taxon>Hamadaea</taxon>
    </lineage>
</organism>
<keyword evidence="3" id="KW-1185">Reference proteome</keyword>
<sequence>MYEVHGDPTAMAAFSKQLTVPPIPDSMSRASVPPNLTGLIEGIAMSLLDKAATVAAAAYLTQVTDELLTYTAKVNTIAVTYSAAEVSSAAKLVAATAKLATAGVSMAQSLSGSTSSDSADKDDTDDKDESGAAKTDAAHSTDPQQQA</sequence>
<proteinExistence type="predicted"/>
<dbReference type="EMBL" id="JBHSAY010000009">
    <property type="protein sequence ID" value="MFC4132269.1"/>
    <property type="molecule type" value="Genomic_DNA"/>
</dbReference>